<evidence type="ECO:0000313" key="1">
    <source>
        <dbReference type="EMBL" id="KAL3400800.1"/>
    </source>
</evidence>
<proteinExistence type="predicted"/>
<sequence>MILTIGQAARLPRGVSNSFPNFHAIHHGHGATSYQNVQIESYEPVPVPTLVHQRDYFHHTKQEEVLLLEKPQYLLHGDHEAAINPVFNNHGQYNQYQQSVILQPSDQNVFLEDDRKLYYILETVPEDYNEIEQNN</sequence>
<reference evidence="1 2" key="1">
    <citation type="journal article" date="2024" name="bioRxiv">
        <title>A reference genome for Trichogramma kaykai: A tiny desert-dwelling parasitoid wasp with competing sex-ratio distorters.</title>
        <authorList>
            <person name="Culotta J."/>
            <person name="Lindsey A.R."/>
        </authorList>
    </citation>
    <scope>NUCLEOTIDE SEQUENCE [LARGE SCALE GENOMIC DNA]</scope>
    <source>
        <strain evidence="1 2">KSX58</strain>
    </source>
</reference>
<dbReference type="AlphaFoldDB" id="A0ABD2X6U0"/>
<comment type="caution">
    <text evidence="1">The sequence shown here is derived from an EMBL/GenBank/DDBJ whole genome shotgun (WGS) entry which is preliminary data.</text>
</comment>
<gene>
    <name evidence="1" type="ORF">TKK_005945</name>
</gene>
<name>A0ABD2X6U0_9HYME</name>
<keyword evidence="2" id="KW-1185">Reference proteome</keyword>
<dbReference type="Proteomes" id="UP001627154">
    <property type="component" value="Unassembled WGS sequence"/>
</dbReference>
<protein>
    <submittedName>
        <fullName evidence="1">Uncharacterized protein</fullName>
    </submittedName>
</protein>
<dbReference type="EMBL" id="JBJJXI010000050">
    <property type="protein sequence ID" value="KAL3400800.1"/>
    <property type="molecule type" value="Genomic_DNA"/>
</dbReference>
<evidence type="ECO:0000313" key="2">
    <source>
        <dbReference type="Proteomes" id="UP001627154"/>
    </source>
</evidence>
<accession>A0ABD2X6U0</accession>
<organism evidence="1 2">
    <name type="scientific">Trichogramma kaykai</name>
    <dbReference type="NCBI Taxonomy" id="54128"/>
    <lineage>
        <taxon>Eukaryota</taxon>
        <taxon>Metazoa</taxon>
        <taxon>Ecdysozoa</taxon>
        <taxon>Arthropoda</taxon>
        <taxon>Hexapoda</taxon>
        <taxon>Insecta</taxon>
        <taxon>Pterygota</taxon>
        <taxon>Neoptera</taxon>
        <taxon>Endopterygota</taxon>
        <taxon>Hymenoptera</taxon>
        <taxon>Apocrita</taxon>
        <taxon>Proctotrupomorpha</taxon>
        <taxon>Chalcidoidea</taxon>
        <taxon>Trichogrammatidae</taxon>
        <taxon>Trichogramma</taxon>
    </lineage>
</organism>